<name>A0A6P1BQB2_9BRAD</name>
<proteinExistence type="inferred from homology"/>
<protein>
    <submittedName>
        <fullName evidence="3">Transcriptional regulator</fullName>
    </submittedName>
</protein>
<dbReference type="CDD" id="cd07814">
    <property type="entry name" value="SRPBCC_CalC_Aha1-like"/>
    <property type="match status" value="1"/>
</dbReference>
<sequence>MTEAFIVQREIQIAAPPATVFAFLTDPQKIVSWMGLEAETELHPGGLYLLKGLGDDRNRAARGAFREVVPVHRLAYSFGWEGGAEVPPGSSLIEIDLIGKDAGTLLRMTHSGLPNAEQCAAHDKGWAHYMGRLSRVAAGQDPGPDRGPAVGS</sequence>
<comment type="caution">
    <text evidence="3">The sequence shown here is derived from an EMBL/GenBank/DDBJ whole genome shotgun (WGS) entry which is preliminary data.</text>
</comment>
<comment type="similarity">
    <text evidence="1">Belongs to the AHA1 family.</text>
</comment>
<dbReference type="Proteomes" id="UP000468531">
    <property type="component" value="Unassembled WGS sequence"/>
</dbReference>
<evidence type="ECO:0000256" key="1">
    <source>
        <dbReference type="ARBA" id="ARBA00006817"/>
    </source>
</evidence>
<dbReference type="EMBL" id="VKHP01000177">
    <property type="protein sequence ID" value="NEV00425.1"/>
    <property type="molecule type" value="Genomic_DNA"/>
</dbReference>
<evidence type="ECO:0000259" key="2">
    <source>
        <dbReference type="Pfam" id="PF08327"/>
    </source>
</evidence>
<evidence type="ECO:0000313" key="4">
    <source>
        <dbReference type="Proteomes" id="UP000468531"/>
    </source>
</evidence>
<dbReference type="InterPro" id="IPR013538">
    <property type="entry name" value="ASHA1/2-like_C"/>
</dbReference>
<feature type="domain" description="Activator of Hsp90 ATPase homologue 1/2-like C-terminal" evidence="2">
    <location>
        <begin position="14"/>
        <end position="136"/>
    </location>
</feature>
<evidence type="ECO:0000313" key="3">
    <source>
        <dbReference type="EMBL" id="NEV00425.1"/>
    </source>
</evidence>
<organism evidence="3 4">
    <name type="scientific">Bradyrhizobium uaiense</name>
    <dbReference type="NCBI Taxonomy" id="2594946"/>
    <lineage>
        <taxon>Bacteria</taxon>
        <taxon>Pseudomonadati</taxon>
        <taxon>Pseudomonadota</taxon>
        <taxon>Alphaproteobacteria</taxon>
        <taxon>Hyphomicrobiales</taxon>
        <taxon>Nitrobacteraceae</taxon>
        <taxon>Bradyrhizobium</taxon>
    </lineage>
</organism>
<keyword evidence="4" id="KW-1185">Reference proteome</keyword>
<dbReference type="RefSeq" id="WP_163159989.1">
    <property type="nucleotide sequence ID" value="NZ_VKHP01000177.1"/>
</dbReference>
<dbReference type="SUPFAM" id="SSF55961">
    <property type="entry name" value="Bet v1-like"/>
    <property type="match status" value="1"/>
</dbReference>
<dbReference type="Gene3D" id="3.30.530.20">
    <property type="match status" value="1"/>
</dbReference>
<dbReference type="Pfam" id="PF08327">
    <property type="entry name" value="AHSA1"/>
    <property type="match status" value="1"/>
</dbReference>
<dbReference type="AlphaFoldDB" id="A0A6P1BQB2"/>
<gene>
    <name evidence="3" type="ORF">FNJ47_32585</name>
</gene>
<accession>A0A6P1BQB2</accession>
<reference evidence="3 4" key="1">
    <citation type="journal article" date="2020" name="Arch. Microbiol.">
        <title>Bradyrhizobium uaiense sp. nov., a new highly efficient cowpea symbiont.</title>
        <authorList>
            <person name="Cabral Michel D."/>
            <person name="Azarias Guimaraes A."/>
            <person name="Martins da Costa E."/>
            <person name="Soares de Carvalho T."/>
            <person name="Balsanelli E."/>
            <person name="Willems A."/>
            <person name="Maltempi de Souza E."/>
            <person name="de Souza Moreira F.M."/>
        </authorList>
    </citation>
    <scope>NUCLEOTIDE SEQUENCE [LARGE SCALE GENOMIC DNA]</scope>
    <source>
        <strain evidence="3 4">UFLA 03-164</strain>
    </source>
</reference>
<dbReference type="InterPro" id="IPR023393">
    <property type="entry name" value="START-like_dom_sf"/>
</dbReference>